<feature type="domain" description="Methyl-accepting transducer" evidence="6">
    <location>
        <begin position="401"/>
        <end position="616"/>
    </location>
</feature>
<keyword evidence="9" id="KW-1185">Reference proteome</keyword>
<dbReference type="SMART" id="SM00304">
    <property type="entry name" value="HAMP"/>
    <property type="match status" value="2"/>
</dbReference>
<dbReference type="EMBL" id="AP027151">
    <property type="protein sequence ID" value="BDV43617.1"/>
    <property type="molecule type" value="Genomic_DNA"/>
</dbReference>
<name>A0ABM8EMG0_9BACT</name>
<evidence type="ECO:0000256" key="5">
    <source>
        <dbReference type="SAM" id="Phobius"/>
    </source>
</evidence>
<proteinExistence type="inferred from homology"/>
<evidence type="ECO:0000259" key="6">
    <source>
        <dbReference type="PROSITE" id="PS50111"/>
    </source>
</evidence>
<evidence type="ECO:0000313" key="9">
    <source>
        <dbReference type="Proteomes" id="UP001317705"/>
    </source>
</evidence>
<dbReference type="Pfam" id="PF12729">
    <property type="entry name" value="4HB_MCP_1"/>
    <property type="match status" value="1"/>
</dbReference>
<feature type="region of interest" description="Disordered" evidence="4">
    <location>
        <begin position="412"/>
        <end position="449"/>
    </location>
</feature>
<accession>A0ABM8EMG0</accession>
<dbReference type="InterPro" id="IPR003660">
    <property type="entry name" value="HAMP_dom"/>
</dbReference>
<sequence>MQWYFDMKISAKLLTGFILVAIVAGIIGAIGIVKIKAIEEADTAMYELNTKPMGPILETAVAFQRIRVNYRDIALEDNAENRAKFAAKIKEIKKGIDDNLPQIEKSLKSEETKKAYVEIKAQLAKFDPDLDRIVALAIAGKKSEAVSYMQSEAVAGTARAVSDAIQKLADLKIDLASKKSDDNTAAAKQAVTLTGIILVIGMAIAIGLGIILSRIISRPLREAVEVANKLAEGDMSVTIEACSKDETGQLLAAMQNMVAKLQSFREQLEILIKAAADGELDQRANAALFSGGWQTLVQGVNDTVTNIVDPLMLTADYVDRISKGDMPPAITKVSKGQYNLITQNLNTLIEATNSIVKAAQQVAGGDLTVTLTERSAKDDLMKALSAMVKKLSEVVADVKGAADNVAAGSQQISASSEEMSQGAAEQAAAAEEASSSMEQMSSNIRQNADNAAQTEKIALKSAVDAKDGGAAVTETVEAMKEIASKISIIEEIARQTNLLALNAAIEAARAGEHGKGFAVVAAEVRKLAERSQKAAGEISDLSASSVQVAEKAGEMLARIVPDIQRTAELVQEISAACREQDTGAEQINKAIQQLDQVIQQNASSSEEMASTSEELASQAEQLQDTISFFRIDERTAASRAAGGVRRSGGKKKSDLPLLSHNHANGYHPEAPKKAAAVGGVNLNMGSDQLDEEFDTY</sequence>
<evidence type="ECO:0000313" key="8">
    <source>
        <dbReference type="EMBL" id="BDV43617.1"/>
    </source>
</evidence>
<dbReference type="RefSeq" id="WP_281999743.1">
    <property type="nucleotide sequence ID" value="NZ_AP027151.1"/>
</dbReference>
<dbReference type="InterPro" id="IPR004089">
    <property type="entry name" value="MCPsignal_dom"/>
</dbReference>
<feature type="compositionally biased region" description="Low complexity" evidence="4">
    <location>
        <begin position="413"/>
        <end position="442"/>
    </location>
</feature>
<dbReference type="CDD" id="cd19411">
    <property type="entry name" value="MCP2201-like_sensor"/>
    <property type="match status" value="1"/>
</dbReference>
<dbReference type="SUPFAM" id="SSF58104">
    <property type="entry name" value="Methyl-accepting chemotaxis protein (MCP) signaling domain"/>
    <property type="match status" value="1"/>
</dbReference>
<evidence type="ECO:0008006" key="10">
    <source>
        <dbReference type="Google" id="ProtNLM"/>
    </source>
</evidence>
<dbReference type="PROSITE" id="PS50111">
    <property type="entry name" value="CHEMOTAXIS_TRANSDUC_2"/>
    <property type="match status" value="1"/>
</dbReference>
<evidence type="ECO:0000259" key="7">
    <source>
        <dbReference type="PROSITE" id="PS50885"/>
    </source>
</evidence>
<evidence type="ECO:0000256" key="3">
    <source>
        <dbReference type="PROSITE-ProRule" id="PRU00284"/>
    </source>
</evidence>
<feature type="domain" description="HAMP" evidence="7">
    <location>
        <begin position="346"/>
        <end position="396"/>
    </location>
</feature>
<keyword evidence="1" id="KW-0145">Chemotaxis</keyword>
<keyword evidence="5" id="KW-1133">Transmembrane helix</keyword>
<dbReference type="Pfam" id="PF00672">
    <property type="entry name" value="HAMP"/>
    <property type="match status" value="1"/>
</dbReference>
<dbReference type="CDD" id="cd06225">
    <property type="entry name" value="HAMP"/>
    <property type="match status" value="1"/>
</dbReference>
<feature type="domain" description="HAMP" evidence="7">
    <location>
        <begin position="214"/>
        <end position="266"/>
    </location>
</feature>
<feature type="transmembrane region" description="Helical" evidence="5">
    <location>
        <begin position="190"/>
        <end position="212"/>
    </location>
</feature>
<feature type="transmembrane region" description="Helical" evidence="5">
    <location>
        <begin position="12"/>
        <end position="33"/>
    </location>
</feature>
<dbReference type="SUPFAM" id="SSF158472">
    <property type="entry name" value="HAMP domain-like"/>
    <property type="match status" value="1"/>
</dbReference>
<gene>
    <name evidence="8" type="ORF">GURASL_25400</name>
</gene>
<dbReference type="Pfam" id="PF00015">
    <property type="entry name" value="MCPsignal"/>
    <property type="match status" value="1"/>
</dbReference>
<protein>
    <recommendedName>
        <fullName evidence="10">Methyl-accepting chemotaxis protein</fullName>
    </recommendedName>
</protein>
<dbReference type="InterPro" id="IPR051310">
    <property type="entry name" value="MCP_chemotaxis"/>
</dbReference>
<dbReference type="SMART" id="SM00283">
    <property type="entry name" value="MA"/>
    <property type="match status" value="1"/>
</dbReference>
<dbReference type="Proteomes" id="UP001317705">
    <property type="component" value="Chromosome"/>
</dbReference>
<dbReference type="PANTHER" id="PTHR43531:SF11">
    <property type="entry name" value="METHYL-ACCEPTING CHEMOTAXIS PROTEIN 3"/>
    <property type="match status" value="1"/>
</dbReference>
<organism evidence="8 9">
    <name type="scientific">Geotalea uraniireducens</name>
    <dbReference type="NCBI Taxonomy" id="351604"/>
    <lineage>
        <taxon>Bacteria</taxon>
        <taxon>Pseudomonadati</taxon>
        <taxon>Thermodesulfobacteriota</taxon>
        <taxon>Desulfuromonadia</taxon>
        <taxon>Geobacterales</taxon>
        <taxon>Geobacteraceae</taxon>
        <taxon>Geotalea</taxon>
    </lineage>
</organism>
<evidence type="ECO:0000256" key="2">
    <source>
        <dbReference type="ARBA" id="ARBA00029447"/>
    </source>
</evidence>
<comment type="similarity">
    <text evidence="2">Belongs to the methyl-accepting chemotaxis (MCP) protein family.</text>
</comment>
<dbReference type="InterPro" id="IPR024478">
    <property type="entry name" value="HlyB_4HB_MCP"/>
</dbReference>
<feature type="region of interest" description="Disordered" evidence="4">
    <location>
        <begin position="639"/>
        <end position="672"/>
    </location>
</feature>
<reference evidence="8 9" key="1">
    <citation type="submission" date="2022-12" db="EMBL/GenBank/DDBJ databases">
        <title>Polyphasic characterization of Geotalea uranireducens NIT-SL11 newly isolated from a complex of sewage sludge and microbially reduced graphene oxide.</title>
        <authorList>
            <person name="Xie L."/>
            <person name="Yoshida N."/>
            <person name="Meng L."/>
        </authorList>
    </citation>
    <scope>NUCLEOTIDE SEQUENCE [LARGE SCALE GENOMIC DNA]</scope>
    <source>
        <strain evidence="8 9">NIT-SL11</strain>
    </source>
</reference>
<dbReference type="Gene3D" id="1.10.287.950">
    <property type="entry name" value="Methyl-accepting chemotaxis protein"/>
    <property type="match status" value="1"/>
</dbReference>
<dbReference type="Pfam" id="PF18947">
    <property type="entry name" value="HAMP_2"/>
    <property type="match status" value="1"/>
</dbReference>
<dbReference type="InterPro" id="IPR047347">
    <property type="entry name" value="YvaQ-like_sensor"/>
</dbReference>
<evidence type="ECO:0000256" key="4">
    <source>
        <dbReference type="SAM" id="MobiDB-lite"/>
    </source>
</evidence>
<evidence type="ECO:0000256" key="1">
    <source>
        <dbReference type="ARBA" id="ARBA00022500"/>
    </source>
</evidence>
<dbReference type="PANTHER" id="PTHR43531">
    <property type="entry name" value="PROTEIN ICFG"/>
    <property type="match status" value="1"/>
</dbReference>
<keyword evidence="5" id="KW-0472">Membrane</keyword>
<keyword evidence="5" id="KW-0812">Transmembrane</keyword>
<dbReference type="Gene3D" id="1.20.120.1530">
    <property type="match status" value="1"/>
</dbReference>
<keyword evidence="3" id="KW-0807">Transducer</keyword>
<dbReference type="PROSITE" id="PS50885">
    <property type="entry name" value="HAMP"/>
    <property type="match status" value="2"/>
</dbReference>